<proteinExistence type="predicted"/>
<evidence type="ECO:0000256" key="3">
    <source>
        <dbReference type="ARBA" id="ARBA00022989"/>
    </source>
</evidence>
<keyword evidence="8" id="KW-1185">Reference proteome</keyword>
<keyword evidence="2 5" id="KW-0812">Transmembrane</keyword>
<dbReference type="Pfam" id="PF04116">
    <property type="entry name" value="FA_hydroxylase"/>
    <property type="match status" value="1"/>
</dbReference>
<dbReference type="GO" id="GO:0008610">
    <property type="term" value="P:lipid biosynthetic process"/>
    <property type="evidence" value="ECO:0007669"/>
    <property type="project" value="InterPro"/>
</dbReference>
<dbReference type="EMBL" id="SACM01000001">
    <property type="protein sequence ID" value="RVT88411.1"/>
    <property type="molecule type" value="Genomic_DNA"/>
</dbReference>
<evidence type="ECO:0000256" key="5">
    <source>
        <dbReference type="SAM" id="Phobius"/>
    </source>
</evidence>
<feature type="transmembrane region" description="Helical" evidence="5">
    <location>
        <begin position="76"/>
        <end position="94"/>
    </location>
</feature>
<evidence type="ECO:0000259" key="6">
    <source>
        <dbReference type="Pfam" id="PF04116"/>
    </source>
</evidence>
<feature type="transmembrane region" description="Helical" evidence="5">
    <location>
        <begin position="126"/>
        <end position="144"/>
    </location>
</feature>
<dbReference type="AlphaFoldDB" id="A0A3S2V4V5"/>
<feature type="domain" description="Fatty acid hydroxylase" evidence="6">
    <location>
        <begin position="130"/>
        <end position="272"/>
    </location>
</feature>
<comment type="subcellular location">
    <subcellularLocation>
        <location evidence="1">Membrane</location>
    </subcellularLocation>
</comment>
<dbReference type="GO" id="GO:0016491">
    <property type="term" value="F:oxidoreductase activity"/>
    <property type="evidence" value="ECO:0007669"/>
    <property type="project" value="InterPro"/>
</dbReference>
<evidence type="ECO:0000256" key="2">
    <source>
        <dbReference type="ARBA" id="ARBA00022692"/>
    </source>
</evidence>
<protein>
    <submittedName>
        <fullName evidence="7">Fatty acid hydroxylase family protein</fullName>
    </submittedName>
</protein>
<sequence>MQAFDQAQQWVFEHLFQPLVQALGLASQSPEAFEGAGWLVAGVAQLLFIALVFGALERWRPVEAVTDRAAVRVDALYTLIHRLGLFRLGLFFTLDPLVDALAAQGRLLGWQPWHLDALWPGITDRGWVSFLLYLVVFDAVGYGLHRAQHAWRWWWALHALHHSQRQMGKWSDSRNHLLDDLIVAAVFALVALVLGTEPAQFMGIVLLTQLLESLQHANVRLRFGPLERWLVSPHFHRVHHAIGLGHESRGPGSLGGHNLGVLFPWWDRLFGTAVFDAALQPTGIRDQLQGRDYGAGFWVQQRLGMQRLWQALKVR</sequence>
<dbReference type="RefSeq" id="WP_127681558.1">
    <property type="nucleotide sequence ID" value="NZ_SACM01000001.1"/>
</dbReference>
<organism evidence="7 8">
    <name type="scientific">Inhella crocodyli</name>
    <dbReference type="NCBI Taxonomy" id="2499851"/>
    <lineage>
        <taxon>Bacteria</taxon>
        <taxon>Pseudomonadati</taxon>
        <taxon>Pseudomonadota</taxon>
        <taxon>Betaproteobacteria</taxon>
        <taxon>Burkholderiales</taxon>
        <taxon>Sphaerotilaceae</taxon>
        <taxon>Inhella</taxon>
    </lineage>
</organism>
<dbReference type="Proteomes" id="UP000288587">
    <property type="component" value="Unassembled WGS sequence"/>
</dbReference>
<dbReference type="GO" id="GO:0016020">
    <property type="term" value="C:membrane"/>
    <property type="evidence" value="ECO:0007669"/>
    <property type="project" value="UniProtKB-SubCell"/>
</dbReference>
<evidence type="ECO:0000313" key="7">
    <source>
        <dbReference type="EMBL" id="RVT88411.1"/>
    </source>
</evidence>
<dbReference type="OrthoDB" id="9770329at2"/>
<keyword evidence="4 5" id="KW-0472">Membrane</keyword>
<keyword evidence="3 5" id="KW-1133">Transmembrane helix</keyword>
<feature type="transmembrane region" description="Helical" evidence="5">
    <location>
        <begin position="177"/>
        <end position="195"/>
    </location>
</feature>
<accession>A0A3S2V4V5</accession>
<reference evidence="7 8" key="1">
    <citation type="submission" date="2019-01" db="EMBL/GenBank/DDBJ databases">
        <authorList>
            <person name="Chen W.-M."/>
        </authorList>
    </citation>
    <scope>NUCLEOTIDE SEQUENCE [LARGE SCALE GENOMIC DNA]</scope>
    <source>
        <strain evidence="7 8">CCP-18</strain>
    </source>
</reference>
<feature type="transmembrane region" description="Helical" evidence="5">
    <location>
        <begin position="35"/>
        <end position="56"/>
    </location>
</feature>
<dbReference type="PANTHER" id="PTHR11863">
    <property type="entry name" value="STEROL DESATURASE"/>
    <property type="match status" value="1"/>
</dbReference>
<evidence type="ECO:0000256" key="1">
    <source>
        <dbReference type="ARBA" id="ARBA00004370"/>
    </source>
</evidence>
<name>A0A3S2V4V5_9BURK</name>
<dbReference type="InterPro" id="IPR006694">
    <property type="entry name" value="Fatty_acid_hydroxylase"/>
</dbReference>
<dbReference type="GO" id="GO:0005506">
    <property type="term" value="F:iron ion binding"/>
    <property type="evidence" value="ECO:0007669"/>
    <property type="project" value="InterPro"/>
</dbReference>
<evidence type="ECO:0000256" key="4">
    <source>
        <dbReference type="ARBA" id="ARBA00023136"/>
    </source>
</evidence>
<evidence type="ECO:0000313" key="8">
    <source>
        <dbReference type="Proteomes" id="UP000288587"/>
    </source>
</evidence>
<comment type="caution">
    <text evidence="7">The sequence shown here is derived from an EMBL/GenBank/DDBJ whole genome shotgun (WGS) entry which is preliminary data.</text>
</comment>
<dbReference type="InterPro" id="IPR050307">
    <property type="entry name" value="Sterol_Desaturase_Related"/>
</dbReference>
<gene>
    <name evidence="7" type="ORF">EOD73_05365</name>
</gene>